<organism evidence="2">
    <name type="scientific">Anguilla anguilla</name>
    <name type="common">European freshwater eel</name>
    <name type="synonym">Muraena anguilla</name>
    <dbReference type="NCBI Taxonomy" id="7936"/>
    <lineage>
        <taxon>Eukaryota</taxon>
        <taxon>Metazoa</taxon>
        <taxon>Chordata</taxon>
        <taxon>Craniata</taxon>
        <taxon>Vertebrata</taxon>
        <taxon>Euteleostomi</taxon>
        <taxon>Actinopterygii</taxon>
        <taxon>Neopterygii</taxon>
        <taxon>Teleostei</taxon>
        <taxon>Anguilliformes</taxon>
        <taxon>Anguillidae</taxon>
        <taxon>Anguilla</taxon>
    </lineage>
</organism>
<keyword evidence="1" id="KW-1133">Transmembrane helix</keyword>
<keyword evidence="1" id="KW-0812">Transmembrane</keyword>
<accession>A0A0E9V6J0</accession>
<reference evidence="2" key="1">
    <citation type="submission" date="2014-11" db="EMBL/GenBank/DDBJ databases">
        <authorList>
            <person name="Amaro Gonzalez C."/>
        </authorList>
    </citation>
    <scope>NUCLEOTIDE SEQUENCE</scope>
</reference>
<keyword evidence="1" id="KW-0472">Membrane</keyword>
<evidence type="ECO:0000313" key="2">
    <source>
        <dbReference type="EMBL" id="JAH73075.1"/>
    </source>
</evidence>
<dbReference type="EMBL" id="GBXM01035502">
    <property type="protein sequence ID" value="JAH73075.1"/>
    <property type="molecule type" value="Transcribed_RNA"/>
</dbReference>
<proteinExistence type="predicted"/>
<feature type="transmembrane region" description="Helical" evidence="1">
    <location>
        <begin position="21"/>
        <end position="40"/>
    </location>
</feature>
<protein>
    <submittedName>
        <fullName evidence="2">Uncharacterized protein</fullName>
    </submittedName>
</protein>
<evidence type="ECO:0000256" key="1">
    <source>
        <dbReference type="SAM" id="Phobius"/>
    </source>
</evidence>
<reference evidence="2" key="2">
    <citation type="journal article" date="2015" name="Fish Shellfish Immunol.">
        <title>Early steps in the European eel (Anguilla anguilla)-Vibrio vulnificus interaction in the gills: Role of the RtxA13 toxin.</title>
        <authorList>
            <person name="Callol A."/>
            <person name="Pajuelo D."/>
            <person name="Ebbesson L."/>
            <person name="Teles M."/>
            <person name="MacKenzie S."/>
            <person name="Amaro C."/>
        </authorList>
    </citation>
    <scope>NUCLEOTIDE SEQUENCE</scope>
</reference>
<sequence>MIHSIAPSTAPLQSSFVLSEMHFIIFLCMALCPILTRAMVERGAGQVFTDRAVRCLPVGPA</sequence>
<dbReference type="AlphaFoldDB" id="A0A0E9V6J0"/>
<name>A0A0E9V6J0_ANGAN</name>